<keyword evidence="1" id="KW-0328">Glycosyltransferase</keyword>
<reference evidence="4 5" key="1">
    <citation type="submission" date="2014-05" db="EMBL/GenBank/DDBJ databases">
        <authorList>
            <person name="Daugherty S.C."/>
            <person name="Tallon L.J."/>
            <person name="Sadzewicz L."/>
            <person name="Kilian M."/>
            <person name="Tettelin H."/>
        </authorList>
    </citation>
    <scope>NUCLEOTIDE SEQUENCE [LARGE SCALE GENOMIC DNA]</scope>
    <source>
        <strain evidence="4 5">SK629</strain>
    </source>
</reference>
<dbReference type="GO" id="GO:0016757">
    <property type="term" value="F:glycosyltransferase activity"/>
    <property type="evidence" value="ECO:0007669"/>
    <property type="project" value="UniProtKB-KW"/>
</dbReference>
<dbReference type="RefSeq" id="WP_042901531.1">
    <property type="nucleotide sequence ID" value="NZ_JPFU01000013.1"/>
</dbReference>
<dbReference type="InterPro" id="IPR001173">
    <property type="entry name" value="Glyco_trans_2-like"/>
</dbReference>
<comment type="caution">
    <text evidence="4">The sequence shown here is derived from an EMBL/GenBank/DDBJ whole genome shotgun (WGS) entry which is preliminary data.</text>
</comment>
<dbReference type="InterPro" id="IPR029044">
    <property type="entry name" value="Nucleotide-diphossugar_trans"/>
</dbReference>
<feature type="domain" description="Glycosyltransferase 2-like" evidence="3">
    <location>
        <begin position="3"/>
        <end position="172"/>
    </location>
</feature>
<proteinExistence type="predicted"/>
<dbReference type="PANTHER" id="PTHR22916:SF51">
    <property type="entry name" value="GLYCOSYLTRANSFERASE EPSH-RELATED"/>
    <property type="match status" value="1"/>
</dbReference>
<evidence type="ECO:0000259" key="3">
    <source>
        <dbReference type="Pfam" id="PF00535"/>
    </source>
</evidence>
<keyword evidence="2 4" id="KW-0808">Transferase</keyword>
<protein>
    <submittedName>
        <fullName evidence="4">Glycosyl transferase 2 family protein</fullName>
    </submittedName>
</protein>
<dbReference type="SUPFAM" id="SSF53448">
    <property type="entry name" value="Nucleotide-diphospho-sugar transferases"/>
    <property type="match status" value="1"/>
</dbReference>
<dbReference type="PANTHER" id="PTHR22916">
    <property type="entry name" value="GLYCOSYLTRANSFERASE"/>
    <property type="match status" value="1"/>
</dbReference>
<dbReference type="Proteomes" id="UP000028090">
    <property type="component" value="Unassembled WGS sequence"/>
</dbReference>
<organism evidence="4 5">
    <name type="scientific">Streptococcus mitis</name>
    <dbReference type="NCBI Taxonomy" id="28037"/>
    <lineage>
        <taxon>Bacteria</taxon>
        <taxon>Bacillati</taxon>
        <taxon>Bacillota</taxon>
        <taxon>Bacilli</taxon>
        <taxon>Lactobacillales</taxon>
        <taxon>Streptococcaceae</taxon>
        <taxon>Streptococcus</taxon>
        <taxon>Streptococcus mitis group</taxon>
    </lineage>
</organism>
<gene>
    <name evidence="4" type="ORF">SK629_1826</name>
</gene>
<dbReference type="Pfam" id="PF00535">
    <property type="entry name" value="Glycos_transf_2"/>
    <property type="match status" value="1"/>
</dbReference>
<dbReference type="CDD" id="cd00761">
    <property type="entry name" value="Glyco_tranf_GTA_type"/>
    <property type="match status" value="1"/>
</dbReference>
<dbReference type="AlphaFoldDB" id="A0A081PWX3"/>
<dbReference type="PATRIC" id="fig|28037.95.peg.1754"/>
<evidence type="ECO:0000313" key="5">
    <source>
        <dbReference type="Proteomes" id="UP000028090"/>
    </source>
</evidence>
<evidence type="ECO:0000313" key="4">
    <source>
        <dbReference type="EMBL" id="KEQ35196.1"/>
    </source>
</evidence>
<evidence type="ECO:0000256" key="2">
    <source>
        <dbReference type="ARBA" id="ARBA00022679"/>
    </source>
</evidence>
<dbReference type="Gene3D" id="3.90.550.10">
    <property type="entry name" value="Spore Coat Polysaccharide Biosynthesis Protein SpsA, Chain A"/>
    <property type="match status" value="1"/>
</dbReference>
<sequence length="323" mass="37558">MISIIVPVYNVQDYLHYAMESLIRQTYKNFEVILVNDGSTDNSGELCNWYAENHENVYVFHKKNGGLSDARNFGVEKATSDWIVFLDPDDYFEVDALELLVKIQERYNADLISTKVKSTSTYGDYNSNHIKESDYSNLRVFSKEESLELMFQDKIATVSACAKLYRKSILEKAPFPTGKIYEDFFVVAKHLRLAKRIVISPVVTYHYYRRSGSIVQSQFTDKRFDFFDAGENNRIQIKQFYDGNSVEKALNLKIVRGSFPISEAAASTDTKALRNIVKKVRSFYWSIIFDSKSSVKFKFKYSLFLLFPEFYFKFKNIVRNKGI</sequence>
<name>A0A081PWX3_STRMT</name>
<accession>A0A081PWX3</accession>
<dbReference type="EMBL" id="JPFU01000013">
    <property type="protein sequence ID" value="KEQ35196.1"/>
    <property type="molecule type" value="Genomic_DNA"/>
</dbReference>
<evidence type="ECO:0000256" key="1">
    <source>
        <dbReference type="ARBA" id="ARBA00022676"/>
    </source>
</evidence>